<feature type="non-terminal residue" evidence="2">
    <location>
        <position position="1"/>
    </location>
</feature>
<name>A0A022RU26_ERYGU</name>
<organism evidence="2 3">
    <name type="scientific">Erythranthe guttata</name>
    <name type="common">Yellow monkey flower</name>
    <name type="synonym">Mimulus guttatus</name>
    <dbReference type="NCBI Taxonomy" id="4155"/>
    <lineage>
        <taxon>Eukaryota</taxon>
        <taxon>Viridiplantae</taxon>
        <taxon>Streptophyta</taxon>
        <taxon>Embryophyta</taxon>
        <taxon>Tracheophyta</taxon>
        <taxon>Spermatophyta</taxon>
        <taxon>Magnoliopsida</taxon>
        <taxon>eudicotyledons</taxon>
        <taxon>Gunneridae</taxon>
        <taxon>Pentapetalae</taxon>
        <taxon>asterids</taxon>
        <taxon>lamiids</taxon>
        <taxon>Lamiales</taxon>
        <taxon>Phrymaceae</taxon>
        <taxon>Erythranthe</taxon>
    </lineage>
</organism>
<accession>A0A022RU26</accession>
<reference evidence="2 3" key="1">
    <citation type="journal article" date="2013" name="Proc. Natl. Acad. Sci. U.S.A.">
        <title>Fine-scale variation in meiotic recombination in Mimulus inferred from population shotgun sequencing.</title>
        <authorList>
            <person name="Hellsten U."/>
            <person name="Wright K.M."/>
            <person name="Jenkins J."/>
            <person name="Shu S."/>
            <person name="Yuan Y."/>
            <person name="Wessler S.R."/>
            <person name="Schmutz J."/>
            <person name="Willis J.H."/>
            <person name="Rokhsar D.S."/>
        </authorList>
    </citation>
    <scope>NUCLEOTIDE SEQUENCE [LARGE SCALE GENOMIC DNA]</scope>
    <source>
        <strain evidence="3">cv. DUN x IM62</strain>
    </source>
</reference>
<dbReference type="eggNOG" id="ENOG502RQG7">
    <property type="taxonomic scope" value="Eukaryota"/>
</dbReference>
<sequence length="205" mass="23676">NIPDLLLTGIARPSFVAYNWNPPKEGQEYSLESTLIKYECKIIDPFDTKKRPLQFTSLVNFEGVFFALSLQGALVVMQEIDSRLTISAISSSRAVPSISCRHFKEYIALLDGEIFVVFLIHEKRSEVVDRVEVFRLSFPDLKWIKVESINGKILFLDQSYLNLESAESNSRKNCIYFTDHGSDHNWWIYEMETGCILPTPEHKKY</sequence>
<protein>
    <recommendedName>
        <fullName evidence="1">KIB1-4 beta-propeller domain-containing protein</fullName>
    </recommendedName>
</protein>
<gene>
    <name evidence="2" type="ORF">MIMGU_mgv1a018627mg</name>
</gene>
<dbReference type="EMBL" id="KI630241">
    <property type="protein sequence ID" value="EYU43569.1"/>
    <property type="molecule type" value="Genomic_DNA"/>
</dbReference>
<proteinExistence type="predicted"/>
<dbReference type="AlphaFoldDB" id="A0A022RU26"/>
<evidence type="ECO:0000313" key="3">
    <source>
        <dbReference type="Proteomes" id="UP000030748"/>
    </source>
</evidence>
<dbReference type="Pfam" id="PF03478">
    <property type="entry name" value="Beta-prop_KIB1-4"/>
    <property type="match status" value="1"/>
</dbReference>
<dbReference type="PANTHER" id="PTHR33127:SF69">
    <property type="entry name" value="OS09G0340800 PROTEIN"/>
    <property type="match status" value="1"/>
</dbReference>
<keyword evidence="3" id="KW-1185">Reference proteome</keyword>
<feature type="domain" description="KIB1-4 beta-propeller" evidence="1">
    <location>
        <begin position="53"/>
        <end position="189"/>
    </location>
</feature>
<evidence type="ECO:0000259" key="1">
    <source>
        <dbReference type="Pfam" id="PF03478"/>
    </source>
</evidence>
<dbReference type="InterPro" id="IPR005174">
    <property type="entry name" value="KIB1-4_b-propeller"/>
</dbReference>
<dbReference type="Proteomes" id="UP000030748">
    <property type="component" value="Unassembled WGS sequence"/>
</dbReference>
<dbReference type="PANTHER" id="PTHR33127">
    <property type="entry name" value="TRANSMEMBRANE PROTEIN"/>
    <property type="match status" value="1"/>
</dbReference>
<evidence type="ECO:0000313" key="2">
    <source>
        <dbReference type="EMBL" id="EYU43569.1"/>
    </source>
</evidence>